<dbReference type="EMBL" id="MN741021">
    <property type="protein sequence ID" value="QHU23034.1"/>
    <property type="molecule type" value="Genomic_DNA"/>
</dbReference>
<proteinExistence type="predicted"/>
<protein>
    <submittedName>
        <fullName evidence="2">Uncharacterized protein</fullName>
    </submittedName>
</protein>
<reference evidence="2" key="1">
    <citation type="journal article" date="2020" name="Nature">
        <title>Giant virus diversity and host interactions through global metagenomics.</title>
        <authorList>
            <person name="Schulz F."/>
            <person name="Roux S."/>
            <person name="Paez-Espino D."/>
            <person name="Jungbluth S."/>
            <person name="Walsh D.A."/>
            <person name="Denef V.J."/>
            <person name="McMahon K.D."/>
            <person name="Konstantinidis K.T."/>
            <person name="Eloe-Fadrosh E.A."/>
            <person name="Kyrpides N.C."/>
            <person name="Woyke T."/>
        </authorList>
    </citation>
    <scope>NUCLEOTIDE SEQUENCE</scope>
    <source>
        <strain evidence="2">GVMAG-S-ERX555907-63</strain>
    </source>
</reference>
<feature type="transmembrane region" description="Helical" evidence="1">
    <location>
        <begin position="251"/>
        <end position="268"/>
    </location>
</feature>
<evidence type="ECO:0000256" key="1">
    <source>
        <dbReference type="SAM" id="Phobius"/>
    </source>
</evidence>
<accession>A0A6C0L2U2</accession>
<name>A0A6C0L2U2_9ZZZZ</name>
<keyword evidence="1" id="KW-0472">Membrane</keyword>
<keyword evidence="1" id="KW-1133">Transmembrane helix</keyword>
<sequence length="269" mass="30159">MVLNQIECPPTKSKQNIGQLFNKWMPEMEKYAVDYVGLGDIAGTTSNKRAKKTAIGTNKFISIGGKCDNTSDPECIGKDRYVYYRSYPFGFIPNCTKKDNNYEITSLTNIPGGTALMGGIAEDIINLNIANTSKSFFGKGPLSSKKCMKARLPVGNGLLVDGRRFDTKEQALDNGRGWYVEEQCIPKGPTYNKTYGGELFQIPISESRCKEEFTQKSETRTISKYIYILLVFGLLILSLIGTKYNKKTGKVCFIFIFIFIIFLFFGFGQ</sequence>
<dbReference type="AlphaFoldDB" id="A0A6C0L2U2"/>
<organism evidence="2">
    <name type="scientific">viral metagenome</name>
    <dbReference type="NCBI Taxonomy" id="1070528"/>
    <lineage>
        <taxon>unclassified sequences</taxon>
        <taxon>metagenomes</taxon>
        <taxon>organismal metagenomes</taxon>
    </lineage>
</organism>
<keyword evidence="1" id="KW-0812">Transmembrane</keyword>
<evidence type="ECO:0000313" key="2">
    <source>
        <dbReference type="EMBL" id="QHU23034.1"/>
    </source>
</evidence>
<feature type="transmembrane region" description="Helical" evidence="1">
    <location>
        <begin position="225"/>
        <end position="244"/>
    </location>
</feature>